<evidence type="ECO:0000256" key="1">
    <source>
        <dbReference type="SAM" id="MobiDB-lite"/>
    </source>
</evidence>
<evidence type="ECO:0000256" key="2">
    <source>
        <dbReference type="SAM" id="Phobius"/>
    </source>
</evidence>
<sequence>MIPLREDEGSFTIEASLLLPMLMGITMVLLFFSLYSYQKSMLLQIASATAERAAYNWENSNRTVSGEFQTGNVDPLYWRIDEDGLLASLFGSGAENGSTAITLPGNAEEGGPLPVVKLRRASQMVPAGLKGEMSYVYGLTGRRISTELKKVLHLPVLDNLLADRAAPEVYARSYVTEPVEFIRTVDLMRYYGSKFKQDSSTGKEGTGMEKKHAAQMLDKLH</sequence>
<feature type="compositionally biased region" description="Basic and acidic residues" evidence="1">
    <location>
        <begin position="206"/>
        <end position="221"/>
    </location>
</feature>
<protein>
    <recommendedName>
        <fullName evidence="5">Pilus assembly protein</fullName>
    </recommendedName>
</protein>
<evidence type="ECO:0000313" key="4">
    <source>
        <dbReference type="Proteomes" id="UP000773462"/>
    </source>
</evidence>
<gene>
    <name evidence="3" type="ORF">J2Z70_004297</name>
</gene>
<dbReference type="Proteomes" id="UP000773462">
    <property type="component" value="Unassembled WGS sequence"/>
</dbReference>
<accession>A0ABS4NVQ8</accession>
<dbReference type="RefSeq" id="WP_209876506.1">
    <property type="nucleotide sequence ID" value="NZ_JAGGLV010000015.1"/>
</dbReference>
<keyword evidence="2" id="KW-0472">Membrane</keyword>
<name>A0ABS4NVQ8_9BACL</name>
<comment type="caution">
    <text evidence="3">The sequence shown here is derived from an EMBL/GenBank/DDBJ whole genome shotgun (WGS) entry which is preliminary data.</text>
</comment>
<dbReference type="EMBL" id="JAGGLV010000015">
    <property type="protein sequence ID" value="MBP2114136.1"/>
    <property type="molecule type" value="Genomic_DNA"/>
</dbReference>
<feature type="region of interest" description="Disordered" evidence="1">
    <location>
        <begin position="197"/>
        <end position="221"/>
    </location>
</feature>
<feature type="transmembrane region" description="Helical" evidence="2">
    <location>
        <begin position="17"/>
        <end position="37"/>
    </location>
</feature>
<keyword evidence="4" id="KW-1185">Reference proteome</keyword>
<evidence type="ECO:0008006" key="5">
    <source>
        <dbReference type="Google" id="ProtNLM"/>
    </source>
</evidence>
<proteinExistence type="predicted"/>
<keyword evidence="2" id="KW-0812">Transmembrane</keyword>
<organism evidence="3 4">
    <name type="scientific">Paenibacillus silagei</name>
    <dbReference type="NCBI Taxonomy" id="1670801"/>
    <lineage>
        <taxon>Bacteria</taxon>
        <taxon>Bacillati</taxon>
        <taxon>Bacillota</taxon>
        <taxon>Bacilli</taxon>
        <taxon>Bacillales</taxon>
        <taxon>Paenibacillaceae</taxon>
        <taxon>Paenibacillus</taxon>
    </lineage>
</organism>
<reference evidence="3 4" key="1">
    <citation type="submission" date="2021-03" db="EMBL/GenBank/DDBJ databases">
        <title>Genomic Encyclopedia of Type Strains, Phase IV (KMG-IV): sequencing the most valuable type-strain genomes for metagenomic binning, comparative biology and taxonomic classification.</title>
        <authorList>
            <person name="Goeker M."/>
        </authorList>
    </citation>
    <scope>NUCLEOTIDE SEQUENCE [LARGE SCALE GENOMIC DNA]</scope>
    <source>
        <strain evidence="3 4">DSM 101953</strain>
    </source>
</reference>
<evidence type="ECO:0000313" key="3">
    <source>
        <dbReference type="EMBL" id="MBP2114136.1"/>
    </source>
</evidence>
<keyword evidence="2" id="KW-1133">Transmembrane helix</keyword>